<keyword evidence="2" id="KW-0689">Ribosomal protein</keyword>
<evidence type="ECO:0000256" key="1">
    <source>
        <dbReference type="SAM" id="Phobius"/>
    </source>
</evidence>
<evidence type="ECO:0000313" key="5">
    <source>
        <dbReference type="Proteomes" id="UP000182654"/>
    </source>
</evidence>
<keyword evidence="5" id="KW-1185">Reference proteome</keyword>
<evidence type="ECO:0000313" key="3">
    <source>
        <dbReference type="EMBL" id="SDP79279.1"/>
    </source>
</evidence>
<dbReference type="RefSeq" id="WP_071488841.1">
    <property type="nucleotide sequence ID" value="NZ_CP089519.1"/>
</dbReference>
<sequence>MDYFIIVVTTLAGLYFHAWLYLRIRRWIDRDLALSLAGNDLHKRTFMLQQLEKARRLKIKRSHLPHWLKNAAQQYTPEASSIETSG</sequence>
<reference evidence="2 4" key="1">
    <citation type="submission" date="2016-08" db="EMBL/GenBank/DDBJ databases">
        <title>Draft genome sequence of the type strain of Pseudomonas extremorientalis LMG 19695T isolated from drinking water reservoir.</title>
        <authorList>
            <person name="Tambong J.T."/>
        </authorList>
    </citation>
    <scope>NUCLEOTIDE SEQUENCE [LARGE SCALE GENOMIC DNA]</scope>
    <source>
        <strain evidence="2 4">LMG 19695</strain>
    </source>
</reference>
<keyword evidence="1" id="KW-0472">Membrane</keyword>
<keyword evidence="1" id="KW-0812">Transmembrane</keyword>
<proteinExistence type="predicted"/>
<evidence type="ECO:0000313" key="2">
    <source>
        <dbReference type="EMBL" id="OIN11589.1"/>
    </source>
</evidence>
<dbReference type="AlphaFoldDB" id="A0A1H0VL10"/>
<dbReference type="Proteomes" id="UP000182654">
    <property type="component" value="Chromosome I"/>
</dbReference>
<evidence type="ECO:0000313" key="4">
    <source>
        <dbReference type="Proteomes" id="UP000181686"/>
    </source>
</evidence>
<dbReference type="EMBL" id="MDGK01000015">
    <property type="protein sequence ID" value="OIN11589.1"/>
    <property type="molecule type" value="Genomic_DNA"/>
</dbReference>
<dbReference type="Proteomes" id="UP000181686">
    <property type="component" value="Unassembled WGS sequence"/>
</dbReference>
<protein>
    <submittedName>
        <fullName evidence="2">30S ribosomal protein S3</fullName>
    </submittedName>
</protein>
<accession>A0A1H0VL10</accession>
<dbReference type="EMBL" id="LT629708">
    <property type="protein sequence ID" value="SDP79279.1"/>
    <property type="molecule type" value="Genomic_DNA"/>
</dbReference>
<dbReference type="GO" id="GO:0005840">
    <property type="term" value="C:ribosome"/>
    <property type="evidence" value="ECO:0007669"/>
    <property type="project" value="UniProtKB-KW"/>
</dbReference>
<reference evidence="3 5" key="2">
    <citation type="submission" date="2016-10" db="EMBL/GenBank/DDBJ databases">
        <authorList>
            <person name="Varghese N."/>
            <person name="Submissions S."/>
        </authorList>
    </citation>
    <scope>NUCLEOTIDE SEQUENCE [LARGE SCALE GENOMIC DNA]</scope>
    <source>
        <strain evidence="3 5">BS2774</strain>
    </source>
</reference>
<keyword evidence="2" id="KW-0687">Ribonucleoprotein</keyword>
<gene>
    <name evidence="2" type="ORF">BFN10_05700</name>
    <name evidence="3" type="ORF">SAMN04490184_4910</name>
</gene>
<feature type="transmembrane region" description="Helical" evidence="1">
    <location>
        <begin position="6"/>
        <end position="22"/>
    </location>
</feature>
<keyword evidence="1" id="KW-1133">Transmembrane helix</keyword>
<name>A0A1H0VL10_9PSED</name>
<organism evidence="2 4">
    <name type="scientific">Pseudomonas extremorientalis</name>
    <dbReference type="NCBI Taxonomy" id="169669"/>
    <lineage>
        <taxon>Bacteria</taxon>
        <taxon>Pseudomonadati</taxon>
        <taxon>Pseudomonadota</taxon>
        <taxon>Gammaproteobacteria</taxon>
        <taxon>Pseudomonadales</taxon>
        <taxon>Pseudomonadaceae</taxon>
        <taxon>Pseudomonas</taxon>
    </lineage>
</organism>